<evidence type="ECO:0000313" key="8">
    <source>
        <dbReference type="EMBL" id="GGA47368.1"/>
    </source>
</evidence>
<accession>A0A916RB46</accession>
<dbReference type="RefSeq" id="WP_164735068.1">
    <property type="nucleotide sequence ID" value="NZ_BMKB01000002.1"/>
</dbReference>
<keyword evidence="2" id="KW-0808">Transferase</keyword>
<feature type="domain" description="BioF2-like acetyltransferase" evidence="7">
    <location>
        <begin position="187"/>
        <end position="316"/>
    </location>
</feature>
<dbReference type="AlphaFoldDB" id="A0A916RB46"/>
<name>A0A916RB46_9HYPH</name>
<evidence type="ECO:0000256" key="6">
    <source>
        <dbReference type="ARBA" id="ARBA00023316"/>
    </source>
</evidence>
<keyword evidence="3" id="KW-0133">Cell shape</keyword>
<dbReference type="SUPFAM" id="SSF55729">
    <property type="entry name" value="Acyl-CoA N-acyltransferases (Nat)"/>
    <property type="match status" value="2"/>
</dbReference>
<comment type="similarity">
    <text evidence="1">Belongs to the FemABX family.</text>
</comment>
<dbReference type="Gene3D" id="3.40.630.30">
    <property type="match status" value="2"/>
</dbReference>
<dbReference type="PANTHER" id="PTHR36174:SF1">
    <property type="entry name" value="LIPID II:GLYCINE GLYCYLTRANSFERASE"/>
    <property type="match status" value="1"/>
</dbReference>
<proteinExistence type="inferred from homology"/>
<protein>
    <recommendedName>
        <fullName evidence="7">BioF2-like acetyltransferase domain-containing protein</fullName>
    </recommendedName>
</protein>
<dbReference type="PANTHER" id="PTHR36174">
    <property type="entry name" value="LIPID II:GLYCINE GLYCYLTRANSFERASE"/>
    <property type="match status" value="1"/>
</dbReference>
<reference evidence="8 9" key="1">
    <citation type="journal article" date="2014" name="Int. J. Syst. Evol. Microbiol.">
        <title>Complete genome sequence of Corynebacterium casei LMG S-19264T (=DSM 44701T), isolated from a smear-ripened cheese.</title>
        <authorList>
            <consortium name="US DOE Joint Genome Institute (JGI-PGF)"/>
            <person name="Walter F."/>
            <person name="Albersmeier A."/>
            <person name="Kalinowski J."/>
            <person name="Ruckert C."/>
        </authorList>
    </citation>
    <scope>NUCLEOTIDE SEQUENCE [LARGE SCALE GENOMIC DNA]</scope>
    <source>
        <strain evidence="8 9">CGMCC 1.15896</strain>
    </source>
</reference>
<keyword evidence="6" id="KW-0961">Cell wall biogenesis/degradation</keyword>
<evidence type="ECO:0000256" key="5">
    <source>
        <dbReference type="ARBA" id="ARBA00023315"/>
    </source>
</evidence>
<evidence type="ECO:0000256" key="1">
    <source>
        <dbReference type="ARBA" id="ARBA00009943"/>
    </source>
</evidence>
<sequence length="385" mass="42590">MSLASNIAVNTRILTAHVAAGAAAVEPLQVEIIAPDAWDRRASAFDGICQEQLCAYAQARWPGVVLEPLIFSRDGQTVGGALVMIQPLPLGLASIALTKWGPILADNADSGADRLMGQMVDHITQAYAKERGMMVTIMAKTAPGDTNADFQRLMAKGYVKGQGVRFPNRYVVDVRLDDETRMARFGQKWRYHLRKSFKAGLSFERAGPEQLDRFMVLYNAMSDRKQFPDYSAIDSLDSFLAMPGGTARPELFFVTHEGETVAGAVIFTAGHTAAYLYGATNDDALDLRAGYFLHWHIIRWLRDNTEAKVYDLGGTDGFQGLHQFKSGMVGEGGYIAPIPPMANYAISLRARFWGALAYEARAFATKTRDGMEHLKRKIMRKLRRA</sequence>
<evidence type="ECO:0000256" key="2">
    <source>
        <dbReference type="ARBA" id="ARBA00022679"/>
    </source>
</evidence>
<dbReference type="GO" id="GO:0071555">
    <property type="term" value="P:cell wall organization"/>
    <property type="evidence" value="ECO:0007669"/>
    <property type="project" value="UniProtKB-KW"/>
</dbReference>
<evidence type="ECO:0000313" key="9">
    <source>
        <dbReference type="Proteomes" id="UP000596977"/>
    </source>
</evidence>
<dbReference type="InterPro" id="IPR003447">
    <property type="entry name" value="FEMABX"/>
</dbReference>
<dbReference type="InterPro" id="IPR016181">
    <property type="entry name" value="Acyl_CoA_acyltransferase"/>
</dbReference>
<organism evidence="8 9">
    <name type="scientific">Pelagibacterium lentulum</name>
    <dbReference type="NCBI Taxonomy" id="2029865"/>
    <lineage>
        <taxon>Bacteria</taxon>
        <taxon>Pseudomonadati</taxon>
        <taxon>Pseudomonadota</taxon>
        <taxon>Alphaproteobacteria</taxon>
        <taxon>Hyphomicrobiales</taxon>
        <taxon>Devosiaceae</taxon>
        <taxon>Pelagibacterium</taxon>
    </lineage>
</organism>
<keyword evidence="9" id="KW-1185">Reference proteome</keyword>
<gene>
    <name evidence="8" type="ORF">GCM10011499_16460</name>
</gene>
<dbReference type="Proteomes" id="UP000596977">
    <property type="component" value="Unassembled WGS sequence"/>
</dbReference>
<dbReference type="GO" id="GO:0009252">
    <property type="term" value="P:peptidoglycan biosynthetic process"/>
    <property type="evidence" value="ECO:0007669"/>
    <property type="project" value="UniProtKB-KW"/>
</dbReference>
<keyword evidence="4" id="KW-0573">Peptidoglycan synthesis</keyword>
<evidence type="ECO:0000256" key="4">
    <source>
        <dbReference type="ARBA" id="ARBA00022984"/>
    </source>
</evidence>
<dbReference type="InterPro" id="IPR050644">
    <property type="entry name" value="PG_Glycine_Bridge_Synth"/>
</dbReference>
<keyword evidence="5" id="KW-0012">Acyltransferase</keyword>
<evidence type="ECO:0000259" key="7">
    <source>
        <dbReference type="Pfam" id="PF13480"/>
    </source>
</evidence>
<comment type="caution">
    <text evidence="8">The sequence shown here is derived from an EMBL/GenBank/DDBJ whole genome shotgun (WGS) entry which is preliminary data.</text>
</comment>
<dbReference type="InterPro" id="IPR038740">
    <property type="entry name" value="BioF2-like_GNAT_dom"/>
</dbReference>
<dbReference type="Pfam" id="PF13480">
    <property type="entry name" value="Acetyltransf_6"/>
    <property type="match status" value="1"/>
</dbReference>
<dbReference type="PROSITE" id="PS51191">
    <property type="entry name" value="FEMABX"/>
    <property type="match status" value="1"/>
</dbReference>
<evidence type="ECO:0000256" key="3">
    <source>
        <dbReference type="ARBA" id="ARBA00022960"/>
    </source>
</evidence>
<dbReference type="GO" id="GO:0008360">
    <property type="term" value="P:regulation of cell shape"/>
    <property type="evidence" value="ECO:0007669"/>
    <property type="project" value="UniProtKB-KW"/>
</dbReference>
<dbReference type="GO" id="GO:0016755">
    <property type="term" value="F:aminoacyltransferase activity"/>
    <property type="evidence" value="ECO:0007669"/>
    <property type="project" value="InterPro"/>
</dbReference>
<dbReference type="EMBL" id="BMKB01000002">
    <property type="protein sequence ID" value="GGA47368.1"/>
    <property type="molecule type" value="Genomic_DNA"/>
</dbReference>